<dbReference type="AlphaFoldDB" id="A0A0K9GV82"/>
<dbReference type="PATRIC" id="fig|1679170.3.peg.3352"/>
<dbReference type="RefSeq" id="WP_049681952.1">
    <property type="nucleotide sequence ID" value="NZ_LFZW01000001.1"/>
</dbReference>
<evidence type="ECO:0000313" key="1">
    <source>
        <dbReference type="EMBL" id="KMY50599.1"/>
    </source>
</evidence>
<accession>A0A0K9GV82</accession>
<evidence type="ECO:0000313" key="2">
    <source>
        <dbReference type="Proteomes" id="UP000037146"/>
    </source>
</evidence>
<dbReference type="EMBL" id="LFZW01000001">
    <property type="protein sequence ID" value="KMY50599.1"/>
    <property type="molecule type" value="Genomic_DNA"/>
</dbReference>
<protein>
    <submittedName>
        <fullName evidence="1">Uncharacterized protein</fullName>
    </submittedName>
</protein>
<keyword evidence="2" id="KW-1185">Reference proteome</keyword>
<gene>
    <name evidence="1" type="ORF">AC625_14690</name>
</gene>
<organism evidence="1 2">
    <name type="scientific">Peribacillus loiseleuriae</name>
    <dbReference type="NCBI Taxonomy" id="1679170"/>
    <lineage>
        <taxon>Bacteria</taxon>
        <taxon>Bacillati</taxon>
        <taxon>Bacillota</taxon>
        <taxon>Bacilli</taxon>
        <taxon>Bacillales</taxon>
        <taxon>Bacillaceae</taxon>
        <taxon>Peribacillus</taxon>
    </lineage>
</organism>
<sequence>MSNYIIDKVMVWQDGKTSNKSIVVKGDKVDSVHNSVKQLRMMKQNLENFIMSPVTTTVFNESNLPASWSLYEQHVLNGIGMILIPVEVPYEYLLAPRLEEIRKLMKDSPLDYLLAIKVAQKTVSPKLMQRCIKERISTVFVKITNLDELQRLPWSWIRQFSFPYNPTFIPIFRQEIANDKAKTIWSKIMTDTKLSHSKESLTEGEPISIQILKKIGLYPIKGYLRNNGELSYNLFYSSHDTSDFNGISEGEYDKLVVTVLNGKVVRAGATLSLAEKKGSEIKIRIPGFLI</sequence>
<proteinExistence type="predicted"/>
<comment type="caution">
    <text evidence="1">The sequence shown here is derived from an EMBL/GenBank/DDBJ whole genome shotgun (WGS) entry which is preliminary data.</text>
</comment>
<dbReference type="Proteomes" id="UP000037146">
    <property type="component" value="Unassembled WGS sequence"/>
</dbReference>
<name>A0A0K9GV82_9BACI</name>
<reference evidence="2" key="1">
    <citation type="submission" date="2015-07" db="EMBL/GenBank/DDBJ databases">
        <title>Genome sequencing project for genomic taxonomy and phylogenomics of Bacillus-like bacteria.</title>
        <authorList>
            <person name="Liu B."/>
            <person name="Wang J."/>
            <person name="Zhu Y."/>
            <person name="Liu G."/>
            <person name="Chen Q."/>
            <person name="Chen Z."/>
            <person name="Lan J."/>
            <person name="Che J."/>
            <person name="Ge C."/>
            <person name="Shi H."/>
            <person name="Pan Z."/>
            <person name="Liu X."/>
        </authorList>
    </citation>
    <scope>NUCLEOTIDE SEQUENCE [LARGE SCALE GENOMIC DNA]</scope>
    <source>
        <strain evidence="2">FJAT-27997</strain>
    </source>
</reference>
<dbReference type="STRING" id="1679170.AC625_14690"/>
<dbReference type="OrthoDB" id="2959323at2"/>